<reference evidence="4 5" key="1">
    <citation type="submission" date="2016-01" db="EMBL/GenBank/DDBJ databases">
        <title>Genome sequence of the yeast Holleya sinecauda.</title>
        <authorList>
            <person name="Dietrich F.S."/>
        </authorList>
    </citation>
    <scope>NUCLEOTIDE SEQUENCE [LARGE SCALE GENOMIC DNA]</scope>
    <source>
        <strain evidence="4 5">ATCC 58844</strain>
    </source>
</reference>
<dbReference type="GO" id="GO:0019216">
    <property type="term" value="P:regulation of lipid metabolic process"/>
    <property type="evidence" value="ECO:0007669"/>
    <property type="project" value="TreeGrafter"/>
</dbReference>
<proteinExistence type="inferred from homology"/>
<dbReference type="PANTHER" id="PTHR12499">
    <property type="entry name" value="OPTIC ATROPHY 3 PROTEIN OPA3"/>
    <property type="match status" value="1"/>
</dbReference>
<dbReference type="EMBL" id="CP014243">
    <property type="protein sequence ID" value="AMD20134.1"/>
    <property type="molecule type" value="Genomic_DNA"/>
</dbReference>
<name>A0A0X8HRJ1_9SACH</name>
<dbReference type="STRING" id="45286.A0A0X8HRJ1"/>
<protein>
    <submittedName>
        <fullName evidence="4">HCL017Wp</fullName>
    </submittedName>
</protein>
<dbReference type="PANTHER" id="PTHR12499:SF0">
    <property type="entry name" value="OPTIC ATROPHY 3 PROTEIN"/>
    <property type="match status" value="1"/>
</dbReference>
<organism evidence="4 5">
    <name type="scientific">Eremothecium sinecaudum</name>
    <dbReference type="NCBI Taxonomy" id="45286"/>
    <lineage>
        <taxon>Eukaryota</taxon>
        <taxon>Fungi</taxon>
        <taxon>Dikarya</taxon>
        <taxon>Ascomycota</taxon>
        <taxon>Saccharomycotina</taxon>
        <taxon>Saccharomycetes</taxon>
        <taxon>Saccharomycetales</taxon>
        <taxon>Saccharomycetaceae</taxon>
        <taxon>Eremothecium</taxon>
    </lineage>
</organism>
<evidence type="ECO:0000313" key="4">
    <source>
        <dbReference type="EMBL" id="AMD20134.1"/>
    </source>
</evidence>
<dbReference type="GeneID" id="28723368"/>
<evidence type="ECO:0000256" key="1">
    <source>
        <dbReference type="ARBA" id="ARBA00007584"/>
    </source>
</evidence>
<dbReference type="Pfam" id="PF07047">
    <property type="entry name" value="OPA3"/>
    <property type="match status" value="1"/>
</dbReference>
<evidence type="ECO:0000313" key="5">
    <source>
        <dbReference type="Proteomes" id="UP000243052"/>
    </source>
</evidence>
<sequence>MSAIAIKLGSLLIRQVTRPVANLLKQQAKQHAVFKGMCVRLAQRMHRVDAKLRMKLTPMSQEKKIRPLNEQRAVENGATLLSELFVFSVTGSIVIWESLRQRNKELARRDQVVRDIQLMQSEIQELKQSIGSKNEKQVSMSTK</sequence>
<dbReference type="AlphaFoldDB" id="A0A0X8HRJ1"/>
<dbReference type="GO" id="GO:0005739">
    <property type="term" value="C:mitochondrion"/>
    <property type="evidence" value="ECO:0007669"/>
    <property type="project" value="TreeGrafter"/>
</dbReference>
<evidence type="ECO:0000256" key="2">
    <source>
        <dbReference type="ARBA" id="ARBA00023054"/>
    </source>
</evidence>
<accession>A0A0X8HRJ1</accession>
<keyword evidence="5" id="KW-1185">Reference proteome</keyword>
<dbReference type="RefSeq" id="XP_017987130.1">
    <property type="nucleotide sequence ID" value="XM_018130982.1"/>
</dbReference>
<dbReference type="InterPro" id="IPR010754">
    <property type="entry name" value="OPA3-like"/>
</dbReference>
<feature type="coiled-coil region" evidence="3">
    <location>
        <begin position="109"/>
        <end position="136"/>
    </location>
</feature>
<dbReference type="Proteomes" id="UP000243052">
    <property type="component" value="Chromosome iii"/>
</dbReference>
<dbReference type="OrthoDB" id="2129069at2759"/>
<keyword evidence="2 3" id="KW-0175">Coiled coil</keyword>
<gene>
    <name evidence="4" type="ORF">AW171_hschr32005</name>
</gene>
<comment type="similarity">
    <text evidence="1">Belongs to the OPA3 family.</text>
</comment>
<evidence type="ECO:0000256" key="3">
    <source>
        <dbReference type="SAM" id="Coils"/>
    </source>
</evidence>